<dbReference type="GO" id="GO:0046872">
    <property type="term" value="F:metal ion binding"/>
    <property type="evidence" value="ECO:0007669"/>
    <property type="project" value="UniProtKB-KW"/>
</dbReference>
<dbReference type="InterPro" id="IPR015928">
    <property type="entry name" value="Aconitase/3IPM_dehydase_swvl"/>
</dbReference>
<evidence type="ECO:0000313" key="8">
    <source>
        <dbReference type="Proteomes" id="UP000315200"/>
    </source>
</evidence>
<evidence type="ECO:0000313" key="10">
    <source>
        <dbReference type="Proteomes" id="UP000719916"/>
    </source>
</evidence>
<dbReference type="InterPro" id="IPR036008">
    <property type="entry name" value="Aconitase_4Fe-4S_dom"/>
</dbReference>
<reference evidence="6" key="4">
    <citation type="submission" date="2020-02" db="EMBL/GenBank/DDBJ databases">
        <authorList>
            <person name="Littmann E."/>
            <person name="Sorbara M."/>
        </authorList>
    </citation>
    <scope>NUCLEOTIDE SEQUENCE</scope>
    <source>
        <strain evidence="6">MSK.2.26</strain>
    </source>
</reference>
<dbReference type="PANTHER" id="PTHR43160:SF3">
    <property type="entry name" value="ACONITATE HYDRATASE, MITOCHONDRIAL"/>
    <property type="match status" value="1"/>
</dbReference>
<dbReference type="GO" id="GO:0003994">
    <property type="term" value="F:aconitate hydratase activity"/>
    <property type="evidence" value="ECO:0007669"/>
    <property type="project" value="TreeGrafter"/>
</dbReference>
<feature type="domain" description="Aconitase/3-isopropylmalate dehydratase large subunit alpha/beta/alpha" evidence="4">
    <location>
        <begin position="35"/>
        <end position="464"/>
    </location>
</feature>
<dbReference type="Gene3D" id="3.30.499.10">
    <property type="entry name" value="Aconitase, domain 3"/>
    <property type="match status" value="2"/>
</dbReference>
<dbReference type="Pfam" id="PF00330">
    <property type="entry name" value="Aconitase"/>
    <property type="match status" value="1"/>
</dbReference>
<sequence>MIHINLNGGFLRDGNVCSCGEISPEAGRENTIAYQILRSHSISPDPAQMQIHFDALISQDLTYVGIIQTARSSGMKRFPIPYAMTNCHNSLCAVGGTINEDDHVFGLTAAHKYGGIYVPENLAVMHTYVREEMVKCGNMILGSDSHSRYGALGTMGFGEGGPELVKQLLERTYDIPAPEVVLCYLTGKPPRGVGPLDIALSIIGATFKNGVVKNKIIEFAGPGMKNLSADFRCNIDTMMVESSCLSSIWETDEVTENYYGIHGRSAYFKPLKAYGTAYYDTIITVDLNKAQSMIAMPFHPSNVYTIHEFQEHAEEIFDSVQKEADELFGIGALSFKDKVKNHRPYADQGSVAGCAGGLYENLMEMAAILEGKSLGNNGFNVTAYPSSMPVNLALTRAGAVETLLSSGVIMKPCICGSCSGYGDTPANQAFSIRHATRNFPNREGSKPNEKQYSSVALMDARSIAATAANGGRVTAGTDAAYTVPDMTYTFDRSVYEKRVFYGYGKADPSVEIVSGPNIVDWPEMEPLGENCLLKLSAVIRDKVTSTDELIPSGDTASYRSNPIRLADYTLCRRVPGFAGICREIQADEKRRMEGNTPEHLMNVLSHFGNAEELAGNTQYGSCLFAVKPGDGSAREQAASCQKVLGGLANICAEYATKRYRSNCINWGILPFVLPEGGDLPCGTGDYIFIPGIRDMIKENQREIPAKVLTGTGETFDMTLMMGNLTKAERDILLKGCLINYYKELSED</sequence>
<evidence type="ECO:0000313" key="6">
    <source>
        <dbReference type="EMBL" id="NSJ46086.1"/>
    </source>
</evidence>
<dbReference type="SUPFAM" id="SSF52016">
    <property type="entry name" value="LeuD/IlvD-like"/>
    <property type="match status" value="1"/>
</dbReference>
<dbReference type="Proteomes" id="UP000315200">
    <property type="component" value="Unassembled WGS sequence"/>
</dbReference>
<dbReference type="PANTHER" id="PTHR43160">
    <property type="entry name" value="ACONITATE HYDRATASE B"/>
    <property type="match status" value="1"/>
</dbReference>
<dbReference type="InterPro" id="IPR050926">
    <property type="entry name" value="Aconitase/IPM_isomerase"/>
</dbReference>
<keyword evidence="3" id="KW-0411">Iron-sulfur</keyword>
<dbReference type="GeneID" id="57964424"/>
<keyword evidence="2" id="KW-0408">Iron</keyword>
<evidence type="ECO:0000313" key="9">
    <source>
        <dbReference type="Proteomes" id="UP000501069"/>
    </source>
</evidence>
<dbReference type="GO" id="GO:0005829">
    <property type="term" value="C:cytosol"/>
    <property type="evidence" value="ECO:0007669"/>
    <property type="project" value="TreeGrafter"/>
</dbReference>
<dbReference type="InterPro" id="IPR001030">
    <property type="entry name" value="Acoase/IPM_deHydtase_lsu_aba"/>
</dbReference>
<dbReference type="SUPFAM" id="SSF53732">
    <property type="entry name" value="Aconitase iron-sulfur domain"/>
    <property type="match status" value="1"/>
</dbReference>
<reference evidence="6 10" key="3">
    <citation type="journal article" date="2020" name="Cell Host Microbe">
        <title>Functional and Genomic Variation between Human-Derived Isolates of Lachnospiraceae Reveals Inter- and Intra-Species Diversity.</title>
        <authorList>
            <person name="Sorbara M.T."/>
            <person name="Littmann E.R."/>
            <person name="Fontana E."/>
            <person name="Moody T.U."/>
            <person name="Kohout C.E."/>
            <person name="Gjonbalaj M."/>
            <person name="Eaton V."/>
            <person name="Seok R."/>
            <person name="Leiner I.M."/>
            <person name="Pamer E.G."/>
        </authorList>
    </citation>
    <scope>NUCLEOTIDE SEQUENCE [LARGE SCALE GENOMIC DNA]</scope>
    <source>
        <strain evidence="6 10">MSK.2.26</strain>
    </source>
</reference>
<dbReference type="GO" id="GO:0006099">
    <property type="term" value="P:tricarboxylic acid cycle"/>
    <property type="evidence" value="ECO:0007669"/>
    <property type="project" value="TreeGrafter"/>
</dbReference>
<dbReference type="RefSeq" id="WP_002584167.1">
    <property type="nucleotide sequence ID" value="NZ_AP031445.1"/>
</dbReference>
<proteinExistence type="predicted"/>
<reference evidence="7 9" key="2">
    <citation type="submission" date="2019-11" db="EMBL/GenBank/DDBJ databases">
        <title>FDA dAtabase for Regulatory Grade micrObial Sequences (FDA-ARGOS): Supporting development and validation of Infectious Disease Dx tests.</title>
        <authorList>
            <person name="Turner S."/>
            <person name="Byrd R."/>
            <person name="Tallon L."/>
            <person name="Sadzewicz L."/>
            <person name="Vavikolanu K."/>
            <person name="Mehta A."/>
            <person name="Aluvathingal J."/>
            <person name="Nadendla S."/>
            <person name="Myers T."/>
            <person name="Yan Y."/>
            <person name="Sichtig H."/>
        </authorList>
    </citation>
    <scope>NUCLEOTIDE SEQUENCE [LARGE SCALE GENOMIC DNA]</scope>
    <source>
        <strain evidence="7 9">FDAARGOS_739</strain>
    </source>
</reference>
<protein>
    <submittedName>
        <fullName evidence="5">Hydratase</fullName>
    </submittedName>
</protein>
<keyword evidence="1" id="KW-0479">Metal-binding</keyword>
<reference evidence="5 8" key="1">
    <citation type="submission" date="2019-06" db="EMBL/GenBank/DDBJ databases">
        <title>Draft genome sequence of [Clostridium] clostridioforme NBRC 113352.</title>
        <authorList>
            <person name="Miura T."/>
            <person name="Furukawa M."/>
            <person name="Shimamura M."/>
            <person name="Ohyama Y."/>
            <person name="Yamazoe A."/>
            <person name="Kawasaki H."/>
        </authorList>
    </citation>
    <scope>NUCLEOTIDE SEQUENCE [LARGE SCALE GENOMIC DNA]</scope>
    <source>
        <strain evidence="5 8">NBRC 113352</strain>
    </source>
</reference>
<dbReference type="InterPro" id="IPR015931">
    <property type="entry name" value="Acnase/IPM_dHydase_lsu_aba_1/3"/>
</dbReference>
<gene>
    <name evidence="5" type="ORF">Ccl03g_36680</name>
    <name evidence="7" type="ORF">FOC47_24830</name>
    <name evidence="6" type="ORF">G5B26_21480</name>
</gene>
<dbReference type="Proteomes" id="UP000501069">
    <property type="component" value="Chromosome"/>
</dbReference>
<name>A0A1I2MQZ6_9FIRM</name>
<dbReference type="NCBIfam" id="NF008503">
    <property type="entry name" value="PRK11413.1"/>
    <property type="match status" value="1"/>
</dbReference>
<evidence type="ECO:0000256" key="2">
    <source>
        <dbReference type="ARBA" id="ARBA00023004"/>
    </source>
</evidence>
<dbReference type="AlphaFoldDB" id="A0A1I2MQZ6"/>
<dbReference type="EMBL" id="CP050964">
    <property type="protein sequence ID" value="QIX93479.1"/>
    <property type="molecule type" value="Genomic_DNA"/>
</dbReference>
<evidence type="ECO:0000256" key="3">
    <source>
        <dbReference type="ARBA" id="ARBA00023014"/>
    </source>
</evidence>
<evidence type="ECO:0000256" key="1">
    <source>
        <dbReference type="ARBA" id="ARBA00022723"/>
    </source>
</evidence>
<dbReference type="EMBL" id="JAAISW010000053">
    <property type="protein sequence ID" value="NSJ46086.1"/>
    <property type="molecule type" value="Genomic_DNA"/>
</dbReference>
<evidence type="ECO:0000259" key="4">
    <source>
        <dbReference type="Pfam" id="PF00330"/>
    </source>
</evidence>
<evidence type="ECO:0000313" key="7">
    <source>
        <dbReference type="EMBL" id="QIX93479.1"/>
    </source>
</evidence>
<organism evidence="5 8">
    <name type="scientific">Enterocloster clostridioformis</name>
    <dbReference type="NCBI Taxonomy" id="1531"/>
    <lineage>
        <taxon>Bacteria</taxon>
        <taxon>Bacillati</taxon>
        <taxon>Bacillota</taxon>
        <taxon>Clostridia</taxon>
        <taxon>Lachnospirales</taxon>
        <taxon>Lachnospiraceae</taxon>
        <taxon>Enterocloster</taxon>
    </lineage>
</organism>
<dbReference type="GO" id="GO:0051539">
    <property type="term" value="F:4 iron, 4 sulfur cluster binding"/>
    <property type="evidence" value="ECO:0007669"/>
    <property type="project" value="TreeGrafter"/>
</dbReference>
<dbReference type="EMBL" id="BJLB01000001">
    <property type="protein sequence ID" value="GEA37955.1"/>
    <property type="molecule type" value="Genomic_DNA"/>
</dbReference>
<dbReference type="Gene3D" id="3.20.19.10">
    <property type="entry name" value="Aconitase, domain 4"/>
    <property type="match status" value="1"/>
</dbReference>
<accession>A0A1I2MQZ6</accession>
<evidence type="ECO:0000313" key="5">
    <source>
        <dbReference type="EMBL" id="GEA37955.1"/>
    </source>
</evidence>
<dbReference type="Proteomes" id="UP000719916">
    <property type="component" value="Unassembled WGS sequence"/>
</dbReference>